<feature type="compositionally biased region" description="Basic and acidic residues" evidence="1">
    <location>
        <begin position="654"/>
        <end position="667"/>
    </location>
</feature>
<feature type="compositionally biased region" description="Basic and acidic residues" evidence="1">
    <location>
        <begin position="593"/>
        <end position="608"/>
    </location>
</feature>
<name>A0A2S4KWA1_9HYPO</name>
<feature type="compositionally biased region" description="Basic and acidic residues" evidence="1">
    <location>
        <begin position="474"/>
        <end position="505"/>
    </location>
</feature>
<feature type="compositionally biased region" description="Basic and acidic residues" evidence="1">
    <location>
        <begin position="525"/>
        <end position="539"/>
    </location>
</feature>
<evidence type="ECO:0008006" key="4">
    <source>
        <dbReference type="Google" id="ProtNLM"/>
    </source>
</evidence>
<evidence type="ECO:0000313" key="3">
    <source>
        <dbReference type="Proteomes" id="UP000237481"/>
    </source>
</evidence>
<feature type="region of interest" description="Disordered" evidence="1">
    <location>
        <begin position="798"/>
        <end position="909"/>
    </location>
</feature>
<feature type="compositionally biased region" description="Polar residues" evidence="1">
    <location>
        <begin position="448"/>
        <end position="457"/>
    </location>
</feature>
<evidence type="ECO:0000256" key="1">
    <source>
        <dbReference type="SAM" id="MobiDB-lite"/>
    </source>
</evidence>
<feature type="compositionally biased region" description="Basic and acidic residues" evidence="1">
    <location>
        <begin position="847"/>
        <end position="856"/>
    </location>
</feature>
<gene>
    <name evidence="2" type="ORF">TPAR_05382</name>
</gene>
<dbReference type="Pfam" id="PF11489">
    <property type="entry name" value="Aim21"/>
    <property type="match status" value="1"/>
</dbReference>
<keyword evidence="3" id="KW-1185">Reference proteome</keyword>
<feature type="compositionally biased region" description="Basic and acidic residues" evidence="1">
    <location>
        <begin position="725"/>
        <end position="750"/>
    </location>
</feature>
<sequence>MSAAAMQQTPAVPPRPSRATDKETSAGPMPKIPPRPVNKRLDRSTSPNPDRFARSPLNGGITPKDPRATYLSQHYAHKQQSDDPIERSGSVPMPSVGEEGMEYSAVADELKHDEQRSSSPEQTRTVAEDLKLHAPKPSLPAVSAKQRVMAVTRTDSDRAASFGIGQPSTAEERTASRNSNKKRPSSSFSAYSDHQTDDEHGIPEIGQRVPMNPHLGDVQAPSPGPGPEGTRKHHGRKLSARGLPPGSYGLHGHGGTPQDKLDKAYYQKHPEVLEREQHTPLHDRQNDFAMSSSDLNRLVRDTANRKAALGAAELRGTPTDEVAFQASEEYTSRISSSRPASAAAKGGSGIMSPEKDSLRPDAASLGADTPIHVADPRHPEYYSCGNENDAAVEDEEEYSAPILAQDEVKKEANSRVQHPAIRPHLERRGSSFDGEDPPSRPSSRPSSTRITLTQPEYGSTPLEDVEEYEPLFTEEAKEAKPEEKPKQEMADENECRRHFPSKDIWEDAPSSVHYTTTVLTPEVPEQNRRRSSGHNDDRPITPAQAFAQYQEQLAEKEASGRTNNFLPLSEERPTWIGHQPHLQAKRPAAKRFPSRDVWEDAPDSHLHEAALSGSPTEEEDKPEIPARPVKRASPSSEPPILPERPKARQSSGDDSAKQRPPVSDKPKPQIPPRPAKSSSGDSKDGSFSKPKPPVPSRPVGNKIAALQAGFMSDLNKRLQLGPQAPKKEDVAKEEEAVEEKEKVPLADARKSRARGPQRRAPAKSPAPAATAANAPALSLTFFAPQTSWAIDPDHGDVAVRAGTEAAPELETKAEEPQSTILEKAQERDESTKTEFVEEPVAIEEPPEAEKTEEAGPRDTLAQAAQKDKLKEKKTLAANMAGESVSEATVKKEHDGNEVEPVEVHEDAKA</sequence>
<dbReference type="OrthoDB" id="5386574at2759"/>
<feature type="compositionally biased region" description="Basic and acidic residues" evidence="1">
    <location>
        <begin position="888"/>
        <end position="909"/>
    </location>
</feature>
<feature type="compositionally biased region" description="Basic residues" evidence="1">
    <location>
        <begin position="751"/>
        <end position="761"/>
    </location>
</feature>
<protein>
    <recommendedName>
        <fullName evidence="4">Altered inheritance of mitochondria protein 21</fullName>
    </recommendedName>
</protein>
<evidence type="ECO:0000313" key="2">
    <source>
        <dbReference type="EMBL" id="POR34453.1"/>
    </source>
</evidence>
<accession>A0A2S4KWA1</accession>
<dbReference type="InterPro" id="IPR021582">
    <property type="entry name" value="Aim21"/>
</dbReference>
<feature type="compositionally biased region" description="Low complexity" evidence="1">
    <location>
        <begin position="762"/>
        <end position="771"/>
    </location>
</feature>
<comment type="caution">
    <text evidence="2">The sequence shown here is derived from an EMBL/GenBank/DDBJ whole genome shotgun (WGS) entry which is preliminary data.</text>
</comment>
<proteinExistence type="predicted"/>
<feature type="compositionally biased region" description="Low complexity" evidence="1">
    <location>
        <begin position="332"/>
        <end position="345"/>
    </location>
</feature>
<dbReference type="EMBL" id="PKSG01000525">
    <property type="protein sequence ID" value="POR34453.1"/>
    <property type="molecule type" value="Genomic_DNA"/>
</dbReference>
<dbReference type="Proteomes" id="UP000237481">
    <property type="component" value="Unassembled WGS sequence"/>
</dbReference>
<feature type="region of interest" description="Disordered" evidence="1">
    <location>
        <begin position="1"/>
        <end position="263"/>
    </location>
</feature>
<reference evidence="2 3" key="1">
    <citation type="submission" date="2018-01" db="EMBL/GenBank/DDBJ databases">
        <title>Harnessing the power of phylogenomics to disentangle the directionality and signatures of interkingdom host jumping in the parasitic fungal genus Tolypocladium.</title>
        <authorList>
            <person name="Quandt C.A."/>
            <person name="Patterson W."/>
            <person name="Spatafora J.W."/>
        </authorList>
    </citation>
    <scope>NUCLEOTIDE SEQUENCE [LARGE SCALE GENOMIC DNA]</scope>
    <source>
        <strain evidence="2 3">NRBC 100945</strain>
    </source>
</reference>
<organism evidence="2 3">
    <name type="scientific">Tolypocladium paradoxum</name>
    <dbReference type="NCBI Taxonomy" id="94208"/>
    <lineage>
        <taxon>Eukaryota</taxon>
        <taxon>Fungi</taxon>
        <taxon>Dikarya</taxon>
        <taxon>Ascomycota</taxon>
        <taxon>Pezizomycotina</taxon>
        <taxon>Sordariomycetes</taxon>
        <taxon>Hypocreomycetidae</taxon>
        <taxon>Hypocreales</taxon>
        <taxon>Ophiocordycipitaceae</taxon>
        <taxon>Tolypocladium</taxon>
    </lineage>
</organism>
<feature type="compositionally biased region" description="Polar residues" evidence="1">
    <location>
        <begin position="1"/>
        <end position="10"/>
    </location>
</feature>
<feature type="region of interest" description="Disordered" evidence="1">
    <location>
        <begin position="328"/>
        <end position="771"/>
    </location>
</feature>
<dbReference type="AlphaFoldDB" id="A0A2S4KWA1"/>
<dbReference type="STRING" id="94208.A0A2S4KWA1"/>
<feature type="compositionally biased region" description="Basic and acidic residues" evidence="1">
    <location>
        <begin position="823"/>
        <end position="835"/>
    </location>
</feature>
<feature type="compositionally biased region" description="Basic and acidic residues" evidence="1">
    <location>
        <begin position="865"/>
        <end position="874"/>
    </location>
</feature>
<feature type="compositionally biased region" description="Acidic residues" evidence="1">
    <location>
        <begin position="836"/>
        <end position="846"/>
    </location>
</feature>